<protein>
    <recommendedName>
        <fullName evidence="2">PF03932 family protein CutC</fullName>
    </recommendedName>
</protein>
<dbReference type="AlphaFoldDB" id="A0A377ZFN8"/>
<dbReference type="InterPro" id="IPR010393">
    <property type="entry name" value="DUF991_YecM-like"/>
</dbReference>
<dbReference type="NCBIfam" id="NF008681">
    <property type="entry name" value="PRK11700.1-4"/>
    <property type="match status" value="1"/>
</dbReference>
<dbReference type="SUPFAM" id="SSF54593">
    <property type="entry name" value="Glyoxalase/Bleomycin resistance protein/Dihydroxybiphenyl dioxygenase"/>
    <property type="match status" value="1"/>
</dbReference>
<evidence type="ECO:0000256" key="2">
    <source>
        <dbReference type="HAMAP-Rule" id="MF_00795"/>
    </source>
</evidence>
<dbReference type="GO" id="GO:0005737">
    <property type="term" value="C:cytoplasm"/>
    <property type="evidence" value="ECO:0007669"/>
    <property type="project" value="UniProtKB-SubCell"/>
</dbReference>
<evidence type="ECO:0000256" key="1">
    <source>
        <dbReference type="ARBA" id="ARBA00007768"/>
    </source>
</evidence>
<evidence type="ECO:0000313" key="4">
    <source>
        <dbReference type="Proteomes" id="UP000254020"/>
    </source>
</evidence>
<dbReference type="PANTHER" id="PTHR12598:SF0">
    <property type="entry name" value="COPPER HOMEOSTASIS PROTEIN CUTC HOMOLOG"/>
    <property type="match status" value="1"/>
</dbReference>
<dbReference type="Proteomes" id="UP000254020">
    <property type="component" value="Unassembled WGS sequence"/>
</dbReference>
<name>A0A377ZFN8_KLEPN</name>
<dbReference type="PANTHER" id="PTHR12598">
    <property type="entry name" value="COPPER HOMEOSTASIS PROTEIN CUTC"/>
    <property type="match status" value="1"/>
</dbReference>
<dbReference type="SUPFAM" id="SSF110395">
    <property type="entry name" value="CutC-like"/>
    <property type="match status" value="1"/>
</dbReference>
<dbReference type="Gene3D" id="3.10.180.10">
    <property type="entry name" value="2,3-Dihydroxybiphenyl 1,2-Dioxygenase, domain 1"/>
    <property type="match status" value="1"/>
</dbReference>
<comment type="subcellular location">
    <subcellularLocation>
        <location evidence="2">Cytoplasm</location>
    </subcellularLocation>
</comment>
<dbReference type="InterPro" id="IPR005627">
    <property type="entry name" value="CutC-like"/>
</dbReference>
<dbReference type="CDD" id="cd07268">
    <property type="entry name" value="VOC_EcYecM_like"/>
    <property type="match status" value="1"/>
</dbReference>
<dbReference type="InterPro" id="IPR029068">
    <property type="entry name" value="Glyas_Bleomycin-R_OHBP_Dase"/>
</dbReference>
<reference evidence="3 4" key="1">
    <citation type="submission" date="2018-06" db="EMBL/GenBank/DDBJ databases">
        <authorList>
            <consortium name="Pathogen Informatics"/>
            <person name="Doyle S."/>
        </authorList>
    </citation>
    <scope>NUCLEOTIDE SEQUENCE [LARGE SCALE GENOMIC DNA]</scope>
    <source>
        <strain evidence="3 4">NCTC9504</strain>
    </source>
</reference>
<dbReference type="FunFam" id="3.10.180.10:FF:000005">
    <property type="entry name" value="YecM family protein"/>
    <property type="match status" value="1"/>
</dbReference>
<proteinExistence type="inferred from homology"/>
<gene>
    <name evidence="3" type="primary">yecM</name>
    <name evidence="2" type="synonym">cutC</name>
    <name evidence="3" type="ORF">NCTC9504_02636</name>
</gene>
<keyword evidence="2" id="KW-0963">Cytoplasm</keyword>
<dbReference type="Gene3D" id="3.20.20.380">
    <property type="entry name" value="Copper homeostasis (CutC) domain"/>
    <property type="match status" value="1"/>
</dbReference>
<dbReference type="FunFam" id="3.20.20.380:FF:000001">
    <property type="entry name" value="Copper homeostasis protein CutC"/>
    <property type="match status" value="1"/>
</dbReference>
<dbReference type="NCBIfam" id="NF008682">
    <property type="entry name" value="PRK11700.1-5"/>
    <property type="match status" value="1"/>
</dbReference>
<dbReference type="Pfam" id="PF03932">
    <property type="entry name" value="CutC"/>
    <property type="match status" value="1"/>
</dbReference>
<comment type="caution">
    <text evidence="2">Once thought to be involved in copper homeostasis, experiments in E.coli have shown this is not the case.</text>
</comment>
<accession>A0A377ZFN8</accession>
<dbReference type="Pfam" id="PF06185">
    <property type="entry name" value="YecM"/>
    <property type="match status" value="1"/>
</dbReference>
<dbReference type="GO" id="GO:0005507">
    <property type="term" value="F:copper ion binding"/>
    <property type="evidence" value="ECO:0007669"/>
    <property type="project" value="TreeGrafter"/>
</dbReference>
<sequence>MANWQQNEQLADITADLSRFSDALQRFTARLGLEIAGLDADHISLRCHQNTTAERWRRGLEQCGTLLSENMINGRPICLFKLAEPVCVAHWRFHIVELPWPGEKRYPHEGWEHIEIVLPGDPATLNARALALLADDGLSQPGIVVKTSSPKGEHERLPNPTLAVTDGSVTVKFHPWSMNKSSPASKPIRNSVKPRGVCRVKSCHAAKVVWIRERGMAVLEVCCYSVACAREAERCGADRIELCAAPQEGGLTPSYGVLVSAREAITLPVHPIVRPRGGDFCYTEEEFAAMLNDIRMVRDLGFPGLVTGVLDADGQVDIPRMKKIMAAAGPLAVTFHRAFDLCADPRQAWKTLGTLGVKRILTSGQQSSAEKGISLITELIAAGILQSLWPVRESAPRTCRCFCRRG</sequence>
<comment type="similarity">
    <text evidence="1 2">Belongs to the CutC family.</text>
</comment>
<dbReference type="HAMAP" id="MF_00795">
    <property type="entry name" value="CutC"/>
    <property type="match status" value="1"/>
</dbReference>
<dbReference type="InterPro" id="IPR036822">
    <property type="entry name" value="CutC-like_dom_sf"/>
</dbReference>
<evidence type="ECO:0000313" key="3">
    <source>
        <dbReference type="EMBL" id="STU68400.1"/>
    </source>
</evidence>
<organism evidence="3 4">
    <name type="scientific">Klebsiella pneumoniae subsp. pneumoniae</name>
    <dbReference type="NCBI Taxonomy" id="72407"/>
    <lineage>
        <taxon>Bacteria</taxon>
        <taxon>Pseudomonadati</taxon>
        <taxon>Pseudomonadota</taxon>
        <taxon>Gammaproteobacteria</taxon>
        <taxon>Enterobacterales</taxon>
        <taxon>Enterobacteriaceae</taxon>
        <taxon>Klebsiella/Raoultella group</taxon>
        <taxon>Klebsiella</taxon>
        <taxon>Klebsiella pneumoniae complex</taxon>
    </lineage>
</organism>
<dbReference type="EMBL" id="UGMA01000005">
    <property type="protein sequence ID" value="STU68400.1"/>
    <property type="molecule type" value="Genomic_DNA"/>
</dbReference>